<keyword evidence="2" id="KW-0540">Nuclease</keyword>
<dbReference type="GO" id="GO:0004519">
    <property type="term" value="F:endonuclease activity"/>
    <property type="evidence" value="ECO:0007669"/>
    <property type="project" value="UniProtKB-KW"/>
</dbReference>
<reference evidence="2 3" key="1">
    <citation type="submission" date="2019-02" db="EMBL/GenBank/DDBJ databases">
        <title>Genome sequencing of Clostridium botulinum clinical isolates.</title>
        <authorList>
            <person name="Brunt J."/>
            <person name="Van Vliet A.H.M."/>
            <person name="Stringer S.C."/>
            <person name="Grant K.A."/>
            <person name="Carter A.C."/>
            <person name="Peck M.W."/>
        </authorList>
    </citation>
    <scope>NUCLEOTIDE SEQUENCE [LARGE SCALE GENOMIC DNA]</scope>
    <source>
        <strain evidence="2 3">R1125/03</strain>
    </source>
</reference>
<name>A0A6M0SYA6_CLOBO</name>
<dbReference type="SUPFAM" id="SSF56219">
    <property type="entry name" value="DNase I-like"/>
    <property type="match status" value="1"/>
</dbReference>
<keyword evidence="2" id="KW-0378">Hydrolase</keyword>
<proteinExistence type="predicted"/>
<dbReference type="Proteomes" id="UP000473089">
    <property type="component" value="Unassembled WGS sequence"/>
</dbReference>
<dbReference type="GO" id="GO:0004527">
    <property type="term" value="F:exonuclease activity"/>
    <property type="evidence" value="ECO:0007669"/>
    <property type="project" value="UniProtKB-KW"/>
</dbReference>
<evidence type="ECO:0000259" key="1">
    <source>
        <dbReference type="Pfam" id="PF03372"/>
    </source>
</evidence>
<sequence>MYIINSNLSSYLYYKKNINVKKCTNQNLRSSVMEFTVIEWNINHRLGHSKSNMPMWVAYVISKEEADIVILTECSYRVKNWPIVKNIAFNRDKYTIFESNNDQGGNNDVVIAVNKKKINVLYTKSYFPCNHNTPDHLEVKCKCKETGKEFVVVGMRIHALGITDKEKEAEFQLVLDGLTGEENVIIGGDFNNYRRGYNASNHWHMTKIDEIINGKFVRKTPERSSIYKDVDTNDEFCFAEDHFFIKGIHVDTFKLYPYDRSFTKEDTIIYQCGNDFQKYIGKDQNGNNIYNNVPDPYPDHAILKAKFEL</sequence>
<evidence type="ECO:0000313" key="2">
    <source>
        <dbReference type="EMBL" id="NFA60244.1"/>
    </source>
</evidence>
<accession>A0A6M0SYA6</accession>
<dbReference type="Gene3D" id="3.60.10.10">
    <property type="entry name" value="Endonuclease/exonuclease/phosphatase"/>
    <property type="match status" value="1"/>
</dbReference>
<protein>
    <submittedName>
        <fullName evidence="2">Endonuclease/exonuclease/phosphatase family protein</fullName>
    </submittedName>
</protein>
<dbReference type="Pfam" id="PF03372">
    <property type="entry name" value="Exo_endo_phos"/>
    <property type="match status" value="1"/>
</dbReference>
<evidence type="ECO:0000313" key="3">
    <source>
        <dbReference type="Proteomes" id="UP000473089"/>
    </source>
</evidence>
<feature type="domain" description="Endonuclease/exonuclease/phosphatase" evidence="1">
    <location>
        <begin position="40"/>
        <end position="208"/>
    </location>
</feature>
<keyword evidence="2" id="KW-0269">Exonuclease</keyword>
<dbReference type="AlphaFoldDB" id="A0A6M0SYA6"/>
<comment type="caution">
    <text evidence="2">The sequence shown here is derived from an EMBL/GenBank/DDBJ whole genome shotgun (WGS) entry which is preliminary data.</text>
</comment>
<dbReference type="EMBL" id="SGJP01000012">
    <property type="protein sequence ID" value="NFA60244.1"/>
    <property type="molecule type" value="Genomic_DNA"/>
</dbReference>
<organism evidence="2 3">
    <name type="scientific">Clostridium botulinum</name>
    <dbReference type="NCBI Taxonomy" id="1491"/>
    <lineage>
        <taxon>Bacteria</taxon>
        <taxon>Bacillati</taxon>
        <taxon>Bacillota</taxon>
        <taxon>Clostridia</taxon>
        <taxon>Eubacteriales</taxon>
        <taxon>Clostridiaceae</taxon>
        <taxon>Clostridium</taxon>
    </lineage>
</organism>
<gene>
    <name evidence="2" type="ORF">EXM42_07510</name>
</gene>
<dbReference type="InterPro" id="IPR036691">
    <property type="entry name" value="Endo/exonu/phosph_ase_sf"/>
</dbReference>
<keyword evidence="2" id="KW-0255">Endonuclease</keyword>
<dbReference type="InterPro" id="IPR005135">
    <property type="entry name" value="Endo/exonuclease/phosphatase"/>
</dbReference>